<dbReference type="Gene3D" id="1.10.1330.10">
    <property type="entry name" value="Dockerin domain"/>
    <property type="match status" value="1"/>
</dbReference>
<gene>
    <name evidence="1" type="ORF">A3H78_04710</name>
</gene>
<dbReference type="Pfam" id="PF00404">
    <property type="entry name" value="Dockerin_1"/>
    <property type="match status" value="1"/>
</dbReference>
<dbReference type="InterPro" id="IPR036439">
    <property type="entry name" value="Dockerin_dom_sf"/>
</dbReference>
<proteinExistence type="predicted"/>
<evidence type="ECO:0008006" key="3">
    <source>
        <dbReference type="Google" id="ProtNLM"/>
    </source>
</evidence>
<dbReference type="SUPFAM" id="SSF63446">
    <property type="entry name" value="Type I dockerin domain"/>
    <property type="match status" value="1"/>
</dbReference>
<dbReference type="GO" id="GO:0000272">
    <property type="term" value="P:polysaccharide catabolic process"/>
    <property type="evidence" value="ECO:0007669"/>
    <property type="project" value="InterPro"/>
</dbReference>
<protein>
    <recommendedName>
        <fullName evidence="3">Dockerin domain-containing protein</fullName>
    </recommendedName>
</protein>
<evidence type="ECO:0000313" key="2">
    <source>
        <dbReference type="Proteomes" id="UP000177418"/>
    </source>
</evidence>
<comment type="caution">
    <text evidence="1">The sequence shown here is derived from an EMBL/GenBank/DDBJ whole genome shotgun (WGS) entry which is preliminary data.</text>
</comment>
<sequence length="245" mass="26923">MQKNKKIMLVMTIASAASILMYGLQSISKPVRRENRAVENTMPTLISCSQIDWLCKIAGSRNNDNPNSIFNKIKTAVDNKQFSYKLVISKPSGDVIGDINNPELKFKVKNNEEFTCRIVVYDKDGTKLDCDFLSGVQKCFPKNSSPTPTNAPTPTIGPTTEMQISPLATIIPTATIAPTNTNLNVTEVNLCTRGDFNNDGATNARDFAALLTHIGSSDTTYDLDGDRAATTLDLVKLMNNCFQFR</sequence>
<organism evidence="1 2">
    <name type="scientific">Candidatus Roizmanbacteria bacterium RIFCSPLOWO2_02_FULL_36_11</name>
    <dbReference type="NCBI Taxonomy" id="1802071"/>
    <lineage>
        <taxon>Bacteria</taxon>
        <taxon>Candidatus Roizmaniibacteriota</taxon>
    </lineage>
</organism>
<evidence type="ECO:0000313" key="1">
    <source>
        <dbReference type="EMBL" id="OGK53497.1"/>
    </source>
</evidence>
<dbReference type="Proteomes" id="UP000177418">
    <property type="component" value="Unassembled WGS sequence"/>
</dbReference>
<accession>A0A1F7JD25</accession>
<name>A0A1F7JD25_9BACT</name>
<dbReference type="InterPro" id="IPR002105">
    <property type="entry name" value="Dockerin_1_rpt"/>
</dbReference>
<dbReference type="GO" id="GO:0004553">
    <property type="term" value="F:hydrolase activity, hydrolyzing O-glycosyl compounds"/>
    <property type="evidence" value="ECO:0007669"/>
    <property type="project" value="InterPro"/>
</dbReference>
<reference evidence="1 2" key="1">
    <citation type="journal article" date="2016" name="Nat. Commun.">
        <title>Thousands of microbial genomes shed light on interconnected biogeochemical processes in an aquifer system.</title>
        <authorList>
            <person name="Anantharaman K."/>
            <person name="Brown C.T."/>
            <person name="Hug L.A."/>
            <person name="Sharon I."/>
            <person name="Castelle C.J."/>
            <person name="Probst A.J."/>
            <person name="Thomas B.C."/>
            <person name="Singh A."/>
            <person name="Wilkins M.J."/>
            <person name="Karaoz U."/>
            <person name="Brodie E.L."/>
            <person name="Williams K.H."/>
            <person name="Hubbard S.S."/>
            <person name="Banfield J.F."/>
        </authorList>
    </citation>
    <scope>NUCLEOTIDE SEQUENCE [LARGE SCALE GENOMIC DNA]</scope>
</reference>
<dbReference type="AlphaFoldDB" id="A0A1F7JD25"/>
<dbReference type="EMBL" id="MGAV01000018">
    <property type="protein sequence ID" value="OGK53497.1"/>
    <property type="molecule type" value="Genomic_DNA"/>
</dbReference>